<protein>
    <submittedName>
        <fullName evidence="5">Citrate lyase subunit beta/citryl-CoA lyase</fullName>
        <ecNumber evidence="5">4.1.3.34</ecNumber>
    </submittedName>
</protein>
<evidence type="ECO:0000256" key="2">
    <source>
        <dbReference type="ARBA" id="ARBA00022723"/>
    </source>
</evidence>
<dbReference type="PANTHER" id="PTHR32308:SF10">
    <property type="entry name" value="CITRATE LYASE SUBUNIT BETA"/>
    <property type="match status" value="1"/>
</dbReference>
<keyword evidence="3" id="KW-0460">Magnesium</keyword>
<proteinExistence type="predicted"/>
<organism evidence="5 6">
    <name type="scientific">Amycolatopsis thermophila</name>
    <dbReference type="NCBI Taxonomy" id="206084"/>
    <lineage>
        <taxon>Bacteria</taxon>
        <taxon>Bacillati</taxon>
        <taxon>Actinomycetota</taxon>
        <taxon>Actinomycetes</taxon>
        <taxon>Pseudonocardiales</taxon>
        <taxon>Pseudonocardiaceae</taxon>
        <taxon>Amycolatopsis</taxon>
    </lineage>
</organism>
<dbReference type="EMBL" id="JAUSUT010000001">
    <property type="protein sequence ID" value="MDQ0381039.1"/>
    <property type="molecule type" value="Genomic_DNA"/>
</dbReference>
<keyword evidence="5" id="KW-0456">Lyase</keyword>
<dbReference type="InterPro" id="IPR005000">
    <property type="entry name" value="Aldolase/citrate-lyase_domain"/>
</dbReference>
<dbReference type="Proteomes" id="UP001229651">
    <property type="component" value="Unassembled WGS sequence"/>
</dbReference>
<evidence type="ECO:0000256" key="3">
    <source>
        <dbReference type="ARBA" id="ARBA00022842"/>
    </source>
</evidence>
<sequence>MSGVASGRSFLFVPGHRPDRFAKAAASGCDAVVLDLEDAVGEDSKVAARDHVRAWLDDGNHAVVRINGAGTPWFDDDLDAVAGRALAVMVPKAESRASLDAIARRLPTGTGVIPLIETALGVAGAVEVCSADAVVRPAFGSVDLAAQLGVDHRSLEALRHARSAVVLAAAAAGCGAPIDGVTTTVDDEDVLRADLAHAVELGFTGKLCIHPRQVAAVTEAFTPSDADVAWAREVLAAVTDGSVAVHKGQMVDRPVLLRAQAILARV</sequence>
<gene>
    <name evidence="5" type="ORF">FB470_005033</name>
</gene>
<dbReference type="RefSeq" id="WP_306995396.1">
    <property type="nucleotide sequence ID" value="NZ_JAUSUT010000001.1"/>
</dbReference>
<evidence type="ECO:0000259" key="4">
    <source>
        <dbReference type="Pfam" id="PF03328"/>
    </source>
</evidence>
<keyword evidence="6" id="KW-1185">Reference proteome</keyword>
<dbReference type="InterPro" id="IPR015813">
    <property type="entry name" value="Pyrv/PenolPyrv_kinase-like_dom"/>
</dbReference>
<dbReference type="InterPro" id="IPR040442">
    <property type="entry name" value="Pyrv_kinase-like_dom_sf"/>
</dbReference>
<name>A0ABU0F114_9PSEU</name>
<comment type="cofactor">
    <cofactor evidence="1">
        <name>Mg(2+)</name>
        <dbReference type="ChEBI" id="CHEBI:18420"/>
    </cofactor>
</comment>
<dbReference type="Pfam" id="PF03328">
    <property type="entry name" value="HpcH_HpaI"/>
    <property type="match status" value="1"/>
</dbReference>
<dbReference type="GO" id="GO:0008816">
    <property type="term" value="F:citryl-CoA lyase activity"/>
    <property type="evidence" value="ECO:0007669"/>
    <property type="project" value="UniProtKB-EC"/>
</dbReference>
<evidence type="ECO:0000313" key="5">
    <source>
        <dbReference type="EMBL" id="MDQ0381039.1"/>
    </source>
</evidence>
<dbReference type="PIRSF" id="PIRSF015582">
    <property type="entry name" value="Cit_lyase_B"/>
    <property type="match status" value="1"/>
</dbReference>
<dbReference type="SUPFAM" id="SSF51621">
    <property type="entry name" value="Phosphoenolpyruvate/pyruvate domain"/>
    <property type="match status" value="1"/>
</dbReference>
<feature type="domain" description="HpcH/HpaI aldolase/citrate lyase" evidence="4">
    <location>
        <begin position="8"/>
        <end position="211"/>
    </location>
</feature>
<dbReference type="PANTHER" id="PTHR32308">
    <property type="entry name" value="LYASE BETA SUBUNIT, PUTATIVE (AFU_ORTHOLOGUE AFUA_4G13030)-RELATED"/>
    <property type="match status" value="1"/>
</dbReference>
<dbReference type="EC" id="4.1.3.34" evidence="5"/>
<accession>A0ABU0F114</accession>
<evidence type="ECO:0000256" key="1">
    <source>
        <dbReference type="ARBA" id="ARBA00001946"/>
    </source>
</evidence>
<dbReference type="InterPro" id="IPR011206">
    <property type="entry name" value="Citrate_lyase_beta/mcl1/mcl2"/>
</dbReference>
<comment type="caution">
    <text evidence="5">The sequence shown here is derived from an EMBL/GenBank/DDBJ whole genome shotgun (WGS) entry which is preliminary data.</text>
</comment>
<evidence type="ECO:0000313" key="6">
    <source>
        <dbReference type="Proteomes" id="UP001229651"/>
    </source>
</evidence>
<keyword evidence="2" id="KW-0479">Metal-binding</keyword>
<reference evidence="5 6" key="1">
    <citation type="submission" date="2023-07" db="EMBL/GenBank/DDBJ databases">
        <title>Sequencing the genomes of 1000 actinobacteria strains.</title>
        <authorList>
            <person name="Klenk H.-P."/>
        </authorList>
    </citation>
    <scope>NUCLEOTIDE SEQUENCE [LARGE SCALE GENOMIC DNA]</scope>
    <source>
        <strain evidence="5 6">DSM 45805</strain>
    </source>
</reference>
<dbReference type="Gene3D" id="3.20.20.60">
    <property type="entry name" value="Phosphoenolpyruvate-binding domains"/>
    <property type="match status" value="1"/>
</dbReference>